<dbReference type="KEGG" id="dpx:DAPPUDRAFT_248498"/>
<sequence>MAGLREQQKNCPRIKIKVEKEEIDDAIISKKDIAIFKELAVKHEKGLSLVEKNETDNANARNK</sequence>
<evidence type="ECO:0000313" key="2">
    <source>
        <dbReference type="Proteomes" id="UP000000305"/>
    </source>
</evidence>
<organism evidence="1 2">
    <name type="scientific">Daphnia pulex</name>
    <name type="common">Water flea</name>
    <dbReference type="NCBI Taxonomy" id="6669"/>
    <lineage>
        <taxon>Eukaryota</taxon>
        <taxon>Metazoa</taxon>
        <taxon>Ecdysozoa</taxon>
        <taxon>Arthropoda</taxon>
        <taxon>Crustacea</taxon>
        <taxon>Branchiopoda</taxon>
        <taxon>Diplostraca</taxon>
        <taxon>Cladocera</taxon>
        <taxon>Anomopoda</taxon>
        <taxon>Daphniidae</taxon>
        <taxon>Daphnia</taxon>
    </lineage>
</organism>
<reference evidence="1 2" key="1">
    <citation type="journal article" date="2011" name="Science">
        <title>The ecoresponsive genome of Daphnia pulex.</title>
        <authorList>
            <person name="Colbourne J.K."/>
            <person name="Pfrender M.E."/>
            <person name="Gilbert D."/>
            <person name="Thomas W.K."/>
            <person name="Tucker A."/>
            <person name="Oakley T.H."/>
            <person name="Tokishita S."/>
            <person name="Aerts A."/>
            <person name="Arnold G.J."/>
            <person name="Basu M.K."/>
            <person name="Bauer D.J."/>
            <person name="Caceres C.E."/>
            <person name="Carmel L."/>
            <person name="Casola C."/>
            <person name="Choi J.H."/>
            <person name="Detter J.C."/>
            <person name="Dong Q."/>
            <person name="Dusheyko S."/>
            <person name="Eads B.D."/>
            <person name="Frohlich T."/>
            <person name="Geiler-Samerotte K.A."/>
            <person name="Gerlach D."/>
            <person name="Hatcher P."/>
            <person name="Jogdeo S."/>
            <person name="Krijgsveld J."/>
            <person name="Kriventseva E.V."/>
            <person name="Kultz D."/>
            <person name="Laforsch C."/>
            <person name="Lindquist E."/>
            <person name="Lopez J."/>
            <person name="Manak J.R."/>
            <person name="Muller J."/>
            <person name="Pangilinan J."/>
            <person name="Patwardhan R.P."/>
            <person name="Pitluck S."/>
            <person name="Pritham E.J."/>
            <person name="Rechtsteiner A."/>
            <person name="Rho M."/>
            <person name="Rogozin I.B."/>
            <person name="Sakarya O."/>
            <person name="Salamov A."/>
            <person name="Schaack S."/>
            <person name="Shapiro H."/>
            <person name="Shiga Y."/>
            <person name="Skalitzky C."/>
            <person name="Smith Z."/>
            <person name="Souvorov A."/>
            <person name="Sung W."/>
            <person name="Tang Z."/>
            <person name="Tsuchiya D."/>
            <person name="Tu H."/>
            <person name="Vos H."/>
            <person name="Wang M."/>
            <person name="Wolf Y.I."/>
            <person name="Yamagata H."/>
            <person name="Yamada T."/>
            <person name="Ye Y."/>
            <person name="Shaw J.R."/>
            <person name="Andrews J."/>
            <person name="Crease T.J."/>
            <person name="Tang H."/>
            <person name="Lucas S.M."/>
            <person name="Robertson H.M."/>
            <person name="Bork P."/>
            <person name="Koonin E.V."/>
            <person name="Zdobnov E.M."/>
            <person name="Grigoriev I.V."/>
            <person name="Lynch M."/>
            <person name="Boore J.L."/>
        </authorList>
    </citation>
    <scope>NUCLEOTIDE SEQUENCE [LARGE SCALE GENOMIC DNA]</scope>
</reference>
<proteinExistence type="predicted"/>
<dbReference type="InParanoid" id="E9GUS3"/>
<dbReference type="Proteomes" id="UP000000305">
    <property type="component" value="Unassembled WGS sequence"/>
</dbReference>
<gene>
    <name evidence="1" type="ORF">DAPPUDRAFT_248498</name>
</gene>
<dbReference type="AlphaFoldDB" id="E9GUS3"/>
<evidence type="ECO:0000313" key="1">
    <source>
        <dbReference type="EMBL" id="EFX76787.1"/>
    </source>
</evidence>
<dbReference type="HOGENOM" id="CLU_2888019_0_0_1"/>
<accession>E9GUS3</accession>
<name>E9GUS3_DAPPU</name>
<keyword evidence="2" id="KW-1185">Reference proteome</keyword>
<protein>
    <submittedName>
        <fullName evidence="1">Uncharacterized protein</fullName>
    </submittedName>
</protein>
<dbReference type="EMBL" id="GL732566">
    <property type="protein sequence ID" value="EFX76787.1"/>
    <property type="molecule type" value="Genomic_DNA"/>
</dbReference>